<accession>A0AAD5R333</accession>
<dbReference type="EMBL" id="JAHQIW010006274">
    <property type="protein sequence ID" value="KAJ1368700.1"/>
    <property type="molecule type" value="Genomic_DNA"/>
</dbReference>
<name>A0AAD5R333_PARTN</name>
<protein>
    <submittedName>
        <fullName evidence="1">Uncharacterized protein</fullName>
    </submittedName>
</protein>
<organism evidence="1 2">
    <name type="scientific">Parelaphostrongylus tenuis</name>
    <name type="common">Meningeal worm</name>
    <dbReference type="NCBI Taxonomy" id="148309"/>
    <lineage>
        <taxon>Eukaryota</taxon>
        <taxon>Metazoa</taxon>
        <taxon>Ecdysozoa</taxon>
        <taxon>Nematoda</taxon>
        <taxon>Chromadorea</taxon>
        <taxon>Rhabditida</taxon>
        <taxon>Rhabditina</taxon>
        <taxon>Rhabditomorpha</taxon>
        <taxon>Strongyloidea</taxon>
        <taxon>Metastrongylidae</taxon>
        <taxon>Parelaphostrongylus</taxon>
    </lineage>
</organism>
<gene>
    <name evidence="1" type="ORF">KIN20_029956</name>
</gene>
<sequence length="92" mass="10355">MDGMRPKCVIFRNTVTSLCNSDMCKLDGTVQNQLVEAIPNSHLSITETLTKTNIIMSNWSRQMWQNVVNRVVRTLAWGPLGSHFFSAVTTVL</sequence>
<dbReference type="Proteomes" id="UP001196413">
    <property type="component" value="Unassembled WGS sequence"/>
</dbReference>
<evidence type="ECO:0000313" key="2">
    <source>
        <dbReference type="Proteomes" id="UP001196413"/>
    </source>
</evidence>
<dbReference type="AlphaFoldDB" id="A0AAD5R333"/>
<evidence type="ECO:0000313" key="1">
    <source>
        <dbReference type="EMBL" id="KAJ1368700.1"/>
    </source>
</evidence>
<proteinExistence type="predicted"/>
<comment type="caution">
    <text evidence="1">The sequence shown here is derived from an EMBL/GenBank/DDBJ whole genome shotgun (WGS) entry which is preliminary data.</text>
</comment>
<keyword evidence="2" id="KW-1185">Reference proteome</keyword>
<reference evidence="1" key="1">
    <citation type="submission" date="2021-06" db="EMBL/GenBank/DDBJ databases">
        <title>Parelaphostrongylus tenuis whole genome reference sequence.</title>
        <authorList>
            <person name="Garwood T.J."/>
            <person name="Larsen P.A."/>
            <person name="Fountain-Jones N.M."/>
            <person name="Garbe J.R."/>
            <person name="Macchietto M.G."/>
            <person name="Kania S.A."/>
            <person name="Gerhold R.W."/>
            <person name="Richards J.E."/>
            <person name="Wolf T.M."/>
        </authorList>
    </citation>
    <scope>NUCLEOTIDE SEQUENCE</scope>
    <source>
        <strain evidence="1">MNPRO001-30</strain>
        <tissue evidence="1">Meninges</tissue>
    </source>
</reference>